<dbReference type="EMBL" id="CAJNOQ010006554">
    <property type="protein sequence ID" value="CAF1139085.1"/>
    <property type="molecule type" value="Genomic_DNA"/>
</dbReference>
<sequence>MISLIYLALYFMLSIVESKRKKQILLLDTFRYTEDKIVNTTVYCKCEDCSCPGRAIQYGSDPPNGINIRTLYKKSCALAFMSPQEVGKIWTVIIARFQDIEHIEVFYDYVTNRWVDDDALFDLSLWNYFDFKSSRTNNS</sequence>
<evidence type="ECO:0000313" key="6">
    <source>
        <dbReference type="Proteomes" id="UP000663829"/>
    </source>
</evidence>
<keyword evidence="6" id="KW-1185">Reference proteome</keyword>
<evidence type="ECO:0000313" key="3">
    <source>
        <dbReference type="EMBL" id="CAF1139085.1"/>
    </source>
</evidence>
<evidence type="ECO:0000313" key="2">
    <source>
        <dbReference type="EMBL" id="CAF0924294.1"/>
    </source>
</evidence>
<name>A0A814S130_9BILA</name>
<feature type="signal peptide" evidence="1">
    <location>
        <begin position="1"/>
        <end position="18"/>
    </location>
</feature>
<reference evidence="3" key="1">
    <citation type="submission" date="2021-02" db="EMBL/GenBank/DDBJ databases">
        <authorList>
            <person name="Nowell W R."/>
        </authorList>
    </citation>
    <scope>NUCLEOTIDE SEQUENCE</scope>
</reference>
<evidence type="ECO:0000313" key="5">
    <source>
        <dbReference type="EMBL" id="CAF3902798.1"/>
    </source>
</evidence>
<dbReference type="Proteomes" id="UP000663829">
    <property type="component" value="Unassembled WGS sequence"/>
</dbReference>
<gene>
    <name evidence="3" type="ORF">GPM918_LOCUS20588</name>
    <name evidence="2" type="ORF">OVA965_LOCUS10793</name>
    <name evidence="5" type="ORF">SRO942_LOCUS20585</name>
    <name evidence="4" type="ORF">TMI583_LOCUS10789</name>
</gene>
<proteinExistence type="predicted"/>
<feature type="chain" id="PRO_5036410752" evidence="1">
    <location>
        <begin position="19"/>
        <end position="139"/>
    </location>
</feature>
<dbReference type="EMBL" id="CAJOBA010004055">
    <property type="protein sequence ID" value="CAF3701454.1"/>
    <property type="molecule type" value="Genomic_DNA"/>
</dbReference>
<evidence type="ECO:0000256" key="1">
    <source>
        <dbReference type="SAM" id="SignalP"/>
    </source>
</evidence>
<accession>A0A814S130</accession>
<dbReference type="AlphaFoldDB" id="A0A814S130"/>
<evidence type="ECO:0000313" key="4">
    <source>
        <dbReference type="EMBL" id="CAF3701454.1"/>
    </source>
</evidence>
<protein>
    <submittedName>
        <fullName evidence="3">Uncharacterized protein</fullName>
    </submittedName>
</protein>
<dbReference type="OrthoDB" id="6123510at2759"/>
<comment type="caution">
    <text evidence="3">The sequence shown here is derived from an EMBL/GenBank/DDBJ whole genome shotgun (WGS) entry which is preliminary data.</text>
</comment>
<dbReference type="Proteomes" id="UP000677228">
    <property type="component" value="Unassembled WGS sequence"/>
</dbReference>
<organism evidence="3 6">
    <name type="scientific">Didymodactylos carnosus</name>
    <dbReference type="NCBI Taxonomy" id="1234261"/>
    <lineage>
        <taxon>Eukaryota</taxon>
        <taxon>Metazoa</taxon>
        <taxon>Spiralia</taxon>
        <taxon>Gnathifera</taxon>
        <taxon>Rotifera</taxon>
        <taxon>Eurotatoria</taxon>
        <taxon>Bdelloidea</taxon>
        <taxon>Philodinida</taxon>
        <taxon>Philodinidae</taxon>
        <taxon>Didymodactylos</taxon>
    </lineage>
</organism>
<dbReference type="Proteomes" id="UP000681722">
    <property type="component" value="Unassembled WGS sequence"/>
</dbReference>
<keyword evidence="1" id="KW-0732">Signal</keyword>
<dbReference type="EMBL" id="CAJNOK010004053">
    <property type="protein sequence ID" value="CAF0924294.1"/>
    <property type="molecule type" value="Genomic_DNA"/>
</dbReference>
<dbReference type="Proteomes" id="UP000682733">
    <property type="component" value="Unassembled WGS sequence"/>
</dbReference>
<dbReference type="EMBL" id="CAJOBC010006554">
    <property type="protein sequence ID" value="CAF3902798.1"/>
    <property type="molecule type" value="Genomic_DNA"/>
</dbReference>
<dbReference type="Gene3D" id="2.20.25.240">
    <property type="match status" value="1"/>
</dbReference>